<dbReference type="InterPro" id="IPR025981">
    <property type="entry name" value="rRNA_MeTrfase"/>
</dbReference>
<evidence type="ECO:0000313" key="12">
    <source>
        <dbReference type="Proteomes" id="UP000517916"/>
    </source>
</evidence>
<protein>
    <recommendedName>
        <fullName evidence="4">16S rRNA (guanine(1405)-N(7))-methyltransferase</fullName>
        <ecNumber evidence="3">2.1.1.179</ecNumber>
    </recommendedName>
    <alternativeName>
        <fullName evidence="10">16S rRNA m7G1405 methyltransferase</fullName>
    </alternativeName>
</protein>
<dbReference type="PIRSF" id="PIRSF015852">
    <property type="entry name" value="RRNA_mtase_Grm"/>
    <property type="match status" value="1"/>
</dbReference>
<keyword evidence="7 11" id="KW-0808">Transferase</keyword>
<reference evidence="11 12" key="1">
    <citation type="submission" date="2020-08" db="EMBL/GenBank/DDBJ databases">
        <title>Genomic Encyclopedia of Archaeal and Bacterial Type Strains, Phase II (KMG-II): from individual species to whole genera.</title>
        <authorList>
            <person name="Goeker M."/>
        </authorList>
    </citation>
    <scope>NUCLEOTIDE SEQUENCE [LARGE SCALE GENOMIC DNA]</scope>
    <source>
        <strain evidence="11 12">DSM 43850</strain>
    </source>
</reference>
<evidence type="ECO:0000256" key="10">
    <source>
        <dbReference type="ARBA" id="ARBA00033062"/>
    </source>
</evidence>
<evidence type="ECO:0000256" key="2">
    <source>
        <dbReference type="ARBA" id="ARBA00005487"/>
    </source>
</evidence>
<evidence type="ECO:0000256" key="3">
    <source>
        <dbReference type="ARBA" id="ARBA00012300"/>
    </source>
</evidence>
<name>A0ABR6BHX8_9PSEU</name>
<dbReference type="GO" id="GO:0032259">
    <property type="term" value="P:methylation"/>
    <property type="evidence" value="ECO:0007669"/>
    <property type="project" value="UniProtKB-KW"/>
</dbReference>
<evidence type="ECO:0000256" key="7">
    <source>
        <dbReference type="ARBA" id="ARBA00022679"/>
    </source>
</evidence>
<gene>
    <name evidence="11" type="ORF">BC739_003687</name>
</gene>
<organism evidence="11 12">
    <name type="scientific">Kutzneria viridogrisea</name>
    <dbReference type="NCBI Taxonomy" id="47990"/>
    <lineage>
        <taxon>Bacteria</taxon>
        <taxon>Bacillati</taxon>
        <taxon>Actinomycetota</taxon>
        <taxon>Actinomycetes</taxon>
        <taxon>Pseudonocardiales</taxon>
        <taxon>Pseudonocardiaceae</taxon>
        <taxon>Kutzneria</taxon>
    </lineage>
</organism>
<keyword evidence="6 11" id="KW-0489">Methyltransferase</keyword>
<dbReference type="Proteomes" id="UP000517916">
    <property type="component" value="Unassembled WGS sequence"/>
</dbReference>
<evidence type="ECO:0000256" key="4">
    <source>
        <dbReference type="ARBA" id="ARBA00015154"/>
    </source>
</evidence>
<dbReference type="InterPro" id="IPR010769">
    <property type="entry name" value="rRNA_MeTrfase_GmN_bac"/>
</dbReference>
<dbReference type="Gene3D" id="1.10.8.10">
    <property type="entry name" value="DNA helicase RuvA subunit, C-terminal domain"/>
    <property type="match status" value="1"/>
</dbReference>
<comment type="caution">
    <text evidence="11">The sequence shown here is derived from an EMBL/GenBank/DDBJ whole genome shotgun (WGS) entry which is preliminary data.</text>
</comment>
<proteinExistence type="inferred from homology"/>
<evidence type="ECO:0000256" key="9">
    <source>
        <dbReference type="ARBA" id="ARBA00023251"/>
    </source>
</evidence>
<dbReference type="RefSeq" id="WP_182837788.1">
    <property type="nucleotide sequence ID" value="NZ_BAAABQ010000009.1"/>
</dbReference>
<dbReference type="SUPFAM" id="SSF53335">
    <property type="entry name" value="S-adenosyl-L-methionine-dependent methyltransferases"/>
    <property type="match status" value="1"/>
</dbReference>
<evidence type="ECO:0000313" key="11">
    <source>
        <dbReference type="EMBL" id="MBA8926488.1"/>
    </source>
</evidence>
<keyword evidence="8" id="KW-0949">S-adenosyl-L-methionine</keyword>
<dbReference type="Gene3D" id="3.40.50.150">
    <property type="entry name" value="Vaccinia Virus protein VP39"/>
    <property type="match status" value="1"/>
</dbReference>
<evidence type="ECO:0000256" key="5">
    <source>
        <dbReference type="ARBA" id="ARBA00022552"/>
    </source>
</evidence>
<comment type="catalytic activity">
    <reaction evidence="1">
        <text>guanosine(1405) in 16S rRNA + S-adenosyl-L-methionine = N(7)-methylguanosine(1405) in 16S rRNA + S-adenosyl-L-homocysteine</text>
        <dbReference type="Rhea" id="RHEA:42772"/>
        <dbReference type="Rhea" id="RHEA-COMP:10225"/>
        <dbReference type="Rhea" id="RHEA-COMP:10226"/>
        <dbReference type="ChEBI" id="CHEBI:57856"/>
        <dbReference type="ChEBI" id="CHEBI:59789"/>
        <dbReference type="ChEBI" id="CHEBI:74269"/>
        <dbReference type="ChEBI" id="CHEBI:74480"/>
        <dbReference type="EC" id="2.1.1.179"/>
    </reaction>
</comment>
<keyword evidence="9" id="KW-0046">Antibiotic resistance</keyword>
<keyword evidence="12" id="KW-1185">Reference proteome</keyword>
<sequence>MADQDKLAKVLDAVRESSRYASVAEETVRRLAESALTAARGDVGDAVKRTKRGLHEIFGAYLPSTPRYEKMLGLIREAADQEALRDALSRTMSSHASTKERLPILTEFYLAIFDRLDEPPKVVADFACGMNPLAAHWMPLGEDVLYRASDIDTRLMAFLDEALTALGVAHETSVRDLLLGPDPAPADVTFLLKTVPCIETQQREHGWDLIEAINSPVVVVSFPTKSLGQRSKGMYRTYSTNFAAHAADQPWRVEELEFGNELVYLVRK</sequence>
<dbReference type="Pfam" id="PF07091">
    <property type="entry name" value="FmrO"/>
    <property type="match status" value="1"/>
</dbReference>
<keyword evidence="5" id="KW-0698">rRNA processing</keyword>
<dbReference type="EC" id="2.1.1.179" evidence="3"/>
<dbReference type="InterPro" id="IPR029063">
    <property type="entry name" value="SAM-dependent_MTases_sf"/>
</dbReference>
<evidence type="ECO:0000256" key="8">
    <source>
        <dbReference type="ARBA" id="ARBA00022691"/>
    </source>
</evidence>
<accession>A0ABR6BHX8</accession>
<comment type="similarity">
    <text evidence="2">Belongs to the methyltransferase superfamily. Aminoglycoside resistance family.</text>
</comment>
<dbReference type="EMBL" id="JACJID010000002">
    <property type="protein sequence ID" value="MBA8926488.1"/>
    <property type="molecule type" value="Genomic_DNA"/>
</dbReference>
<evidence type="ECO:0000256" key="1">
    <source>
        <dbReference type="ARBA" id="ARBA00001643"/>
    </source>
</evidence>
<dbReference type="GO" id="GO:0008168">
    <property type="term" value="F:methyltransferase activity"/>
    <property type="evidence" value="ECO:0007669"/>
    <property type="project" value="UniProtKB-KW"/>
</dbReference>
<evidence type="ECO:0000256" key="6">
    <source>
        <dbReference type="ARBA" id="ARBA00022603"/>
    </source>
</evidence>